<dbReference type="EMBL" id="CP129971">
    <property type="protein sequence ID" value="WMN11582.1"/>
    <property type="molecule type" value="Genomic_DNA"/>
</dbReference>
<dbReference type="InterPro" id="IPR050570">
    <property type="entry name" value="Cell_wall_metabolism_enzyme"/>
</dbReference>
<dbReference type="PANTHER" id="PTHR21666:SF270">
    <property type="entry name" value="MUREIN HYDROLASE ACTIVATOR ENVC"/>
    <property type="match status" value="1"/>
</dbReference>
<name>A0AA51R8U4_9BACT</name>
<protein>
    <submittedName>
        <fullName evidence="4">Peptidoglycan DD-metalloendopeptidase family protein</fullName>
    </submittedName>
</protein>
<dbReference type="RefSeq" id="WP_308348998.1">
    <property type="nucleotide sequence ID" value="NZ_CP129971.1"/>
</dbReference>
<dbReference type="CDD" id="cd12797">
    <property type="entry name" value="M23_peptidase"/>
    <property type="match status" value="1"/>
</dbReference>
<keyword evidence="5" id="KW-1185">Reference proteome</keyword>
<dbReference type="SUPFAM" id="SSF51261">
    <property type="entry name" value="Duplicated hybrid motif"/>
    <property type="match status" value="1"/>
</dbReference>
<evidence type="ECO:0000259" key="2">
    <source>
        <dbReference type="Pfam" id="PF01551"/>
    </source>
</evidence>
<dbReference type="InterPro" id="IPR011055">
    <property type="entry name" value="Dup_hybrid_motif"/>
</dbReference>
<keyword evidence="1" id="KW-0732">Signal</keyword>
<sequence length="669" mass="76000">MNRKLSFLALIFFSITTLAQKVEFTDFGKFSQENFICNQENIHKKFQAEIQYIKDSLISGGMLKINSERYEDDHVLLEWPVAQNVNFTEPDYYGISNYVDHDSSYPDQIQDYNCGSISYDLPSGYNHAGVDIFSSPFPWMKMNNNQVVAVAAASGTIIYKVGENYDKNCDFNNTEGWNAVYIAHEDGSTAWYGHLKENSLTEKSVGEAVTTGEYLGVIGSSGSSTGPHLHFELYNAANELIDPYVGPCNPTTSTSWWRDQKTYKNPRILKLMTHSNPPIPYGCYSEEIYNAEINFSAGQTVLLATYLADQTVGEILYHRLISPDGSVYDEWDKEFENNYSSSYWYYSLPVNNELPKGKWTYQVVYEDQEIVSHNFYIKDDSDEAILSTQENVLVNTESDYFTINLKNTGSIGLNIKRFESSEALNIDWEGDIAPNDSKEVLVQLKGDISDGNQFIEIFHNSDINPTTVYVTTESVSIINSNITNYDFGEVMLEVYDTLKLPIENSGLAVLQVQDVILPDNFHANKVNFQIQPQQTDTLEVYFKPMEEKEFNGTMSIVSNASNNSELKIDLSGIGIPNLLLSNDQELAKSLKLYPNPTSNELNISYELIDDTLCSISIVDTNGKVFYNSSFLQELNKEQTINVEELPEGMYFLKLINEDNRTFFKKFIKR</sequence>
<dbReference type="KEGG" id="msaa:QYS49_38910"/>
<evidence type="ECO:0000313" key="4">
    <source>
        <dbReference type="EMBL" id="WMN11582.1"/>
    </source>
</evidence>
<dbReference type="InterPro" id="IPR013783">
    <property type="entry name" value="Ig-like_fold"/>
</dbReference>
<feature type="domain" description="M23ase beta-sheet core" evidence="2">
    <location>
        <begin position="149"/>
        <end position="237"/>
    </location>
</feature>
<reference evidence="4 5" key="1">
    <citation type="submission" date="2023-08" db="EMBL/GenBank/DDBJ databases">
        <title>Comparative genomics and taxonomic characterization of three novel marine species of genus Marivirga.</title>
        <authorList>
            <person name="Muhammad N."/>
            <person name="Kim S.-G."/>
        </authorList>
    </citation>
    <scope>NUCLEOTIDE SEQUENCE [LARGE SCALE GENOMIC DNA]</scope>
    <source>
        <strain evidence="4 5">BDSF4-3</strain>
    </source>
</reference>
<dbReference type="Gene3D" id="2.60.40.3080">
    <property type="match status" value="1"/>
</dbReference>
<dbReference type="Pfam" id="PF01551">
    <property type="entry name" value="Peptidase_M23"/>
    <property type="match status" value="1"/>
</dbReference>
<dbReference type="InterPro" id="IPR016047">
    <property type="entry name" value="M23ase_b-sheet_dom"/>
</dbReference>
<dbReference type="Pfam" id="PF18962">
    <property type="entry name" value="Por_Secre_tail"/>
    <property type="match status" value="1"/>
</dbReference>
<feature type="signal peptide" evidence="1">
    <location>
        <begin position="1"/>
        <end position="19"/>
    </location>
</feature>
<gene>
    <name evidence="4" type="ORF">QYS49_38910</name>
</gene>
<dbReference type="InterPro" id="IPR026444">
    <property type="entry name" value="Secre_tail"/>
</dbReference>
<evidence type="ECO:0000313" key="5">
    <source>
        <dbReference type="Proteomes" id="UP001230496"/>
    </source>
</evidence>
<evidence type="ECO:0000259" key="3">
    <source>
        <dbReference type="Pfam" id="PF18962"/>
    </source>
</evidence>
<evidence type="ECO:0000256" key="1">
    <source>
        <dbReference type="SAM" id="SignalP"/>
    </source>
</evidence>
<dbReference type="Gene3D" id="2.60.40.10">
    <property type="entry name" value="Immunoglobulins"/>
    <property type="match status" value="1"/>
</dbReference>
<feature type="chain" id="PRO_5041334380" evidence="1">
    <location>
        <begin position="20"/>
        <end position="669"/>
    </location>
</feature>
<dbReference type="Gene3D" id="2.60.40.2390">
    <property type="match status" value="1"/>
</dbReference>
<dbReference type="GO" id="GO:0004222">
    <property type="term" value="F:metalloendopeptidase activity"/>
    <property type="evidence" value="ECO:0007669"/>
    <property type="project" value="TreeGrafter"/>
</dbReference>
<feature type="domain" description="Secretion system C-terminal sorting" evidence="3">
    <location>
        <begin position="592"/>
        <end position="667"/>
    </location>
</feature>
<dbReference type="NCBIfam" id="TIGR04183">
    <property type="entry name" value="Por_Secre_tail"/>
    <property type="match status" value="1"/>
</dbReference>
<organism evidence="4 5">
    <name type="scientific">Marivirga salinarum</name>
    <dbReference type="NCBI Taxonomy" id="3059078"/>
    <lineage>
        <taxon>Bacteria</taxon>
        <taxon>Pseudomonadati</taxon>
        <taxon>Bacteroidota</taxon>
        <taxon>Cytophagia</taxon>
        <taxon>Cytophagales</taxon>
        <taxon>Marivirgaceae</taxon>
        <taxon>Marivirga</taxon>
    </lineage>
</organism>
<dbReference type="Proteomes" id="UP001230496">
    <property type="component" value="Chromosome"/>
</dbReference>
<dbReference type="PANTHER" id="PTHR21666">
    <property type="entry name" value="PEPTIDASE-RELATED"/>
    <property type="match status" value="1"/>
</dbReference>
<accession>A0AA51R8U4</accession>
<proteinExistence type="predicted"/>
<dbReference type="AlphaFoldDB" id="A0AA51R8U4"/>
<dbReference type="GO" id="GO:0005737">
    <property type="term" value="C:cytoplasm"/>
    <property type="evidence" value="ECO:0007669"/>
    <property type="project" value="UniProtKB-SubCell"/>
</dbReference>
<dbReference type="Gene3D" id="2.70.70.10">
    <property type="entry name" value="Glucose Permease (Domain IIA)"/>
    <property type="match status" value="1"/>
</dbReference>